<dbReference type="Gene3D" id="3.40.30.10">
    <property type="entry name" value="Glutaredoxin"/>
    <property type="match status" value="1"/>
</dbReference>
<proteinExistence type="predicted"/>
<name>A0A0F7SL43_PHARH</name>
<sequence>MSLKPSLTFQRVGSPSSDHTLEIFIDYQCGRAKAIVQALNNFIVPHIKEGGKLHNKLSVILRLAPQNWFAGIYPPLYDNKASFLNVVVQDLSATQIRKQAAELAKPFTTASVLDAITNKTHASLGNNGPNTSTPDLQYNIKYARQLSIQHTPSVALDGIIQGHVFDGGVVNGIPSSWGQTEWDAWVEKEVLA</sequence>
<organism evidence="1">
    <name type="scientific">Phaffia rhodozyma</name>
    <name type="common">Yeast</name>
    <name type="synonym">Xanthophyllomyces dendrorhous</name>
    <dbReference type="NCBI Taxonomy" id="264483"/>
    <lineage>
        <taxon>Eukaryota</taxon>
        <taxon>Fungi</taxon>
        <taxon>Dikarya</taxon>
        <taxon>Basidiomycota</taxon>
        <taxon>Agaricomycotina</taxon>
        <taxon>Tremellomycetes</taxon>
        <taxon>Cystofilobasidiales</taxon>
        <taxon>Mrakiaceae</taxon>
        <taxon>Phaffia</taxon>
    </lineage>
</organism>
<dbReference type="EMBL" id="LN483142">
    <property type="protein sequence ID" value="CED82807.1"/>
    <property type="molecule type" value="Genomic_DNA"/>
</dbReference>
<reference evidence="1" key="1">
    <citation type="submission" date="2014-08" db="EMBL/GenBank/DDBJ databases">
        <authorList>
            <person name="Sharma Rahul"/>
            <person name="Thines Marco"/>
        </authorList>
    </citation>
    <scope>NUCLEOTIDE SEQUENCE</scope>
</reference>
<dbReference type="SUPFAM" id="SSF52833">
    <property type="entry name" value="Thioredoxin-like"/>
    <property type="match status" value="1"/>
</dbReference>
<accession>A0A0F7SL43</accession>
<dbReference type="InterPro" id="IPR036249">
    <property type="entry name" value="Thioredoxin-like_sf"/>
</dbReference>
<protein>
    <submittedName>
        <fullName evidence="1">Thioredoxin-like fold</fullName>
    </submittedName>
</protein>
<evidence type="ECO:0000313" key="1">
    <source>
        <dbReference type="EMBL" id="CED82807.1"/>
    </source>
</evidence>
<dbReference type="AlphaFoldDB" id="A0A0F7SL43"/>